<dbReference type="KEGG" id="dor:Desor_1611"/>
<dbReference type="AlphaFoldDB" id="G7WES7"/>
<dbReference type="EMBL" id="CP003108">
    <property type="protein sequence ID" value="AET67256.1"/>
    <property type="molecule type" value="Genomic_DNA"/>
</dbReference>
<proteinExistence type="predicted"/>
<sequence length="229" mass="25985">MKNHIIRLDKDQGKELAEKNFRDMCGYNRGKPVPQKRIERSLRSLEDVYHQLEIKALISEYEKTCADGINMLLDGKLFTCNALAQIPTEEIEGIYIYLLTVGELNVSEASILNQVYYDMWQNAYMDAGQEILRQYLQGLSCNTGRYVSNNFGPGLYGMDISQLEQFFAILDGEKICLKLLDSGFMSPTKSYAGFFLVTNSKQNFLGNTCENCSSSGKACIYCQAKYNIQ</sequence>
<dbReference type="InterPro" id="IPR037010">
    <property type="entry name" value="VitB12-dep_Met_synth_activ_sf"/>
</dbReference>
<dbReference type="SUPFAM" id="SSF56507">
    <property type="entry name" value="Methionine synthase activation domain-like"/>
    <property type="match status" value="1"/>
</dbReference>
<dbReference type="HOGENOM" id="CLU_1022065_0_0_9"/>
<evidence type="ECO:0000313" key="1">
    <source>
        <dbReference type="EMBL" id="AET67256.1"/>
    </source>
</evidence>
<dbReference type="eggNOG" id="ENOG5033N5Y">
    <property type="taxonomic scope" value="Bacteria"/>
</dbReference>
<gene>
    <name evidence="1" type="ordered locus">Desor_1611</name>
</gene>
<protein>
    <submittedName>
        <fullName evidence="1">Vitamin B12 dependent methionine synthase</fullName>
    </submittedName>
</protein>
<dbReference type="GO" id="GO:0008705">
    <property type="term" value="F:methionine synthase activity"/>
    <property type="evidence" value="ECO:0007669"/>
    <property type="project" value="InterPro"/>
</dbReference>
<evidence type="ECO:0000313" key="2">
    <source>
        <dbReference type="Proteomes" id="UP000006346"/>
    </source>
</evidence>
<keyword evidence="2" id="KW-1185">Reference proteome</keyword>
<reference evidence="2" key="1">
    <citation type="submission" date="2011-11" db="EMBL/GenBank/DDBJ databases">
        <title>Complete sequence of Desulfosporosinus orientis DSM 765.</title>
        <authorList>
            <person name="Lucas S."/>
            <person name="Han J."/>
            <person name="Lapidus A."/>
            <person name="Cheng J.-F."/>
            <person name="Goodwin L."/>
            <person name="Pitluck S."/>
            <person name="Peters L."/>
            <person name="Ovchinnikova G."/>
            <person name="Teshima H."/>
            <person name="Detter J.C."/>
            <person name="Han C."/>
            <person name="Tapia R."/>
            <person name="Land M."/>
            <person name="Hauser L."/>
            <person name="Kyrpides N."/>
            <person name="Ivanova N."/>
            <person name="Pagani I."/>
            <person name="Pester M."/>
            <person name="Spring S."/>
            <person name="Ollivier B."/>
            <person name="Rattei T."/>
            <person name="Klenk H.-P."/>
            <person name="Wagner M."/>
            <person name="Loy A."/>
            <person name="Woyke T."/>
        </authorList>
    </citation>
    <scope>NUCLEOTIDE SEQUENCE [LARGE SCALE GENOMIC DNA]</scope>
    <source>
        <strain evidence="2">ATCC 19365 / DSM 765 / NCIMB 8382 / VKM B-1628</strain>
    </source>
</reference>
<dbReference type="PATRIC" id="fig|768706.3.peg.1600"/>
<accession>G7WES7</accession>
<dbReference type="STRING" id="768706.Desor_1611"/>
<dbReference type="RefSeq" id="WP_014184075.1">
    <property type="nucleotide sequence ID" value="NC_016584.1"/>
</dbReference>
<name>G7WES7_DESOD</name>
<reference evidence="1 2" key="2">
    <citation type="journal article" date="2012" name="J. Bacteriol.">
        <title>Complete genome sequences of Desulfosporosinus orientis DSM765T, Desulfosporosinus youngiae DSM17734T, Desulfosporosinus meridiei DSM13257T, and Desulfosporosinus acidiphilus DSM22704T.</title>
        <authorList>
            <person name="Pester M."/>
            <person name="Brambilla E."/>
            <person name="Alazard D."/>
            <person name="Rattei T."/>
            <person name="Weinmaier T."/>
            <person name="Han J."/>
            <person name="Lucas S."/>
            <person name="Lapidus A."/>
            <person name="Cheng J.F."/>
            <person name="Goodwin L."/>
            <person name="Pitluck S."/>
            <person name="Peters L."/>
            <person name="Ovchinnikova G."/>
            <person name="Teshima H."/>
            <person name="Detter J.C."/>
            <person name="Han C.S."/>
            <person name="Tapia R."/>
            <person name="Land M.L."/>
            <person name="Hauser L."/>
            <person name="Kyrpides N.C."/>
            <person name="Ivanova N.N."/>
            <person name="Pagani I."/>
            <person name="Huntmann M."/>
            <person name="Wei C.L."/>
            <person name="Davenport K.W."/>
            <person name="Daligault H."/>
            <person name="Chain P.S."/>
            <person name="Chen A."/>
            <person name="Mavromatis K."/>
            <person name="Markowitz V."/>
            <person name="Szeto E."/>
            <person name="Mikhailova N."/>
            <person name="Pati A."/>
            <person name="Wagner M."/>
            <person name="Woyke T."/>
            <person name="Ollivier B."/>
            <person name="Klenk H.P."/>
            <person name="Spring S."/>
            <person name="Loy A."/>
        </authorList>
    </citation>
    <scope>NUCLEOTIDE SEQUENCE [LARGE SCALE GENOMIC DNA]</scope>
    <source>
        <strain evidence="2">ATCC 19365 / DSM 765 / NCIMB 8382 / VKM B-1628</strain>
    </source>
</reference>
<organism evidence="1 2">
    <name type="scientific">Desulfosporosinus orientis (strain ATCC 19365 / DSM 765 / NCIMB 8382 / VKM B-1628 / Singapore I)</name>
    <name type="common">Desulfotomaculum orientis</name>
    <dbReference type="NCBI Taxonomy" id="768706"/>
    <lineage>
        <taxon>Bacteria</taxon>
        <taxon>Bacillati</taxon>
        <taxon>Bacillota</taxon>
        <taxon>Clostridia</taxon>
        <taxon>Eubacteriales</taxon>
        <taxon>Desulfitobacteriaceae</taxon>
        <taxon>Desulfosporosinus</taxon>
    </lineage>
</organism>
<dbReference type="Proteomes" id="UP000006346">
    <property type="component" value="Chromosome"/>
</dbReference>
<dbReference type="Gene3D" id="3.40.109.40">
    <property type="match status" value="1"/>
</dbReference>